<dbReference type="Pfam" id="PF00990">
    <property type="entry name" value="GGDEF"/>
    <property type="match status" value="1"/>
</dbReference>
<dbReference type="SUPFAM" id="SSF55073">
    <property type="entry name" value="Nucleotide cyclase"/>
    <property type="match status" value="1"/>
</dbReference>
<comment type="cofactor">
    <cofactor evidence="1">
        <name>Mg(2+)</name>
        <dbReference type="ChEBI" id="CHEBI:18420"/>
    </cofactor>
</comment>
<dbReference type="InterPro" id="IPR011623">
    <property type="entry name" value="7TMR_DISM_rcpt_extracell_dom1"/>
</dbReference>
<reference evidence="9" key="1">
    <citation type="submission" date="2016-11" db="EMBL/GenBank/DDBJ databases">
        <authorList>
            <person name="Varghese N."/>
            <person name="Submissions S."/>
        </authorList>
    </citation>
    <scope>NUCLEOTIDE SEQUENCE [LARGE SCALE GENOMIC DNA]</scope>
    <source>
        <strain evidence="9">DSM 21264</strain>
    </source>
</reference>
<keyword evidence="6" id="KW-0732">Signal</keyword>
<dbReference type="FunFam" id="3.30.70.270:FF:000001">
    <property type="entry name" value="Diguanylate cyclase domain protein"/>
    <property type="match status" value="1"/>
</dbReference>
<evidence type="ECO:0000256" key="2">
    <source>
        <dbReference type="ARBA" id="ARBA00012528"/>
    </source>
</evidence>
<proteinExistence type="predicted"/>
<dbReference type="AlphaFoldDB" id="A0A1M4TQ98"/>
<keyword evidence="5" id="KW-0812">Transmembrane</keyword>
<dbReference type="PANTHER" id="PTHR45138:SF9">
    <property type="entry name" value="DIGUANYLATE CYCLASE DGCM-RELATED"/>
    <property type="match status" value="1"/>
</dbReference>
<dbReference type="EMBL" id="FQUH01000001">
    <property type="protein sequence ID" value="SHE46564.1"/>
    <property type="molecule type" value="Genomic_DNA"/>
</dbReference>
<accession>A0A1M4TQ98</accession>
<dbReference type="PANTHER" id="PTHR45138">
    <property type="entry name" value="REGULATORY COMPONENTS OF SENSORY TRANSDUCTION SYSTEM"/>
    <property type="match status" value="1"/>
</dbReference>
<feature type="signal peptide" evidence="6">
    <location>
        <begin position="1"/>
        <end position="21"/>
    </location>
</feature>
<dbReference type="Pfam" id="PF07695">
    <property type="entry name" value="7TMR-DISM_7TM"/>
    <property type="match status" value="1"/>
</dbReference>
<feature type="transmembrane region" description="Helical" evidence="5">
    <location>
        <begin position="362"/>
        <end position="383"/>
    </location>
</feature>
<dbReference type="Gene3D" id="3.30.70.270">
    <property type="match status" value="1"/>
</dbReference>
<comment type="catalytic activity">
    <reaction evidence="3">
        <text>2 GTP = 3',3'-c-di-GMP + 2 diphosphate</text>
        <dbReference type="Rhea" id="RHEA:24898"/>
        <dbReference type="ChEBI" id="CHEBI:33019"/>
        <dbReference type="ChEBI" id="CHEBI:37565"/>
        <dbReference type="ChEBI" id="CHEBI:58805"/>
        <dbReference type="EC" id="2.7.7.65"/>
    </reaction>
</comment>
<feature type="transmembrane region" description="Helical" evidence="5">
    <location>
        <begin position="185"/>
        <end position="203"/>
    </location>
</feature>
<dbReference type="Gene3D" id="2.60.40.2380">
    <property type="match status" value="1"/>
</dbReference>
<feature type="domain" description="GGDEF" evidence="7">
    <location>
        <begin position="429"/>
        <end position="561"/>
    </location>
</feature>
<dbReference type="GO" id="GO:0005886">
    <property type="term" value="C:plasma membrane"/>
    <property type="evidence" value="ECO:0007669"/>
    <property type="project" value="TreeGrafter"/>
</dbReference>
<dbReference type="InterPro" id="IPR000160">
    <property type="entry name" value="GGDEF_dom"/>
</dbReference>
<evidence type="ECO:0000256" key="6">
    <source>
        <dbReference type="SAM" id="SignalP"/>
    </source>
</evidence>
<evidence type="ECO:0000259" key="7">
    <source>
        <dbReference type="PROSITE" id="PS50887"/>
    </source>
</evidence>
<dbReference type="EC" id="2.7.7.65" evidence="2"/>
<dbReference type="InterPro" id="IPR011622">
    <property type="entry name" value="7TMR_DISM_rcpt_extracell_dom2"/>
</dbReference>
<dbReference type="Pfam" id="PF07696">
    <property type="entry name" value="7TMR-DISMED2"/>
    <property type="match status" value="1"/>
</dbReference>
<dbReference type="InterPro" id="IPR050469">
    <property type="entry name" value="Diguanylate_Cyclase"/>
</dbReference>
<dbReference type="GO" id="GO:1902201">
    <property type="term" value="P:negative regulation of bacterial-type flagellum-dependent cell motility"/>
    <property type="evidence" value="ECO:0007669"/>
    <property type="project" value="TreeGrafter"/>
</dbReference>
<dbReference type="NCBIfam" id="TIGR00254">
    <property type="entry name" value="GGDEF"/>
    <property type="match status" value="1"/>
</dbReference>
<name>A0A1M4TQ98_VIBGA</name>
<dbReference type="Proteomes" id="UP000184159">
    <property type="component" value="Unassembled WGS sequence"/>
</dbReference>
<feature type="compositionally biased region" description="Basic and acidic residues" evidence="4">
    <location>
        <begin position="554"/>
        <end position="563"/>
    </location>
</feature>
<feature type="chain" id="PRO_5012883462" description="diguanylate cyclase" evidence="6">
    <location>
        <begin position="22"/>
        <end position="571"/>
    </location>
</feature>
<feature type="transmembrane region" description="Helical" evidence="5">
    <location>
        <begin position="210"/>
        <end position="227"/>
    </location>
</feature>
<evidence type="ECO:0000313" key="9">
    <source>
        <dbReference type="Proteomes" id="UP000184159"/>
    </source>
</evidence>
<dbReference type="PROSITE" id="PS50887">
    <property type="entry name" value="GGDEF"/>
    <property type="match status" value="1"/>
</dbReference>
<dbReference type="CDD" id="cd01949">
    <property type="entry name" value="GGDEF"/>
    <property type="match status" value="1"/>
</dbReference>
<dbReference type="InterPro" id="IPR043128">
    <property type="entry name" value="Rev_trsase/Diguanyl_cyclase"/>
</dbReference>
<gene>
    <name evidence="8" type="ORF">SAMN02745781_00367</name>
</gene>
<organism evidence="8 9">
    <name type="scientific">Vibrio gazogenes DSM 21264 = NBRC 103151</name>
    <dbReference type="NCBI Taxonomy" id="1123492"/>
    <lineage>
        <taxon>Bacteria</taxon>
        <taxon>Pseudomonadati</taxon>
        <taxon>Pseudomonadota</taxon>
        <taxon>Gammaproteobacteria</taxon>
        <taxon>Vibrionales</taxon>
        <taxon>Vibrionaceae</taxon>
        <taxon>Vibrio</taxon>
    </lineage>
</organism>
<dbReference type="SMART" id="SM00267">
    <property type="entry name" value="GGDEF"/>
    <property type="match status" value="1"/>
</dbReference>
<dbReference type="GO" id="GO:0052621">
    <property type="term" value="F:diguanylate cyclase activity"/>
    <property type="evidence" value="ECO:0007669"/>
    <property type="project" value="UniProtKB-EC"/>
</dbReference>
<protein>
    <recommendedName>
        <fullName evidence="2">diguanylate cyclase</fullName>
        <ecNumber evidence="2">2.7.7.65</ecNumber>
    </recommendedName>
</protein>
<feature type="transmembrane region" description="Helical" evidence="5">
    <location>
        <begin position="332"/>
        <end position="356"/>
    </location>
</feature>
<evidence type="ECO:0000256" key="5">
    <source>
        <dbReference type="SAM" id="Phobius"/>
    </source>
</evidence>
<dbReference type="GO" id="GO:0043709">
    <property type="term" value="P:cell adhesion involved in single-species biofilm formation"/>
    <property type="evidence" value="ECO:0007669"/>
    <property type="project" value="TreeGrafter"/>
</dbReference>
<evidence type="ECO:0000256" key="1">
    <source>
        <dbReference type="ARBA" id="ARBA00001946"/>
    </source>
</evidence>
<evidence type="ECO:0000256" key="4">
    <source>
        <dbReference type="SAM" id="MobiDB-lite"/>
    </source>
</evidence>
<evidence type="ECO:0000256" key="3">
    <source>
        <dbReference type="ARBA" id="ARBA00034247"/>
    </source>
</evidence>
<sequence length="571" mass="64694">MIIRFVLIIFLMTVYCQNAFAATGHHNSIPTLLTGATYFHEDGTTPLSFAQAEQRFRSGEVHHPPQDFMSFGIHKHATWIKLDVQNHTQVAQYRRLNAAQPWVDDLAIYLVNDQGIIQTWHSGDYQVADSHLLPGVGFVFDMRLPPGQSQIVIRGQSLDPLTLPIALLDAYQSRTLDAQIHVTSGILYGILLALVGMNLVLYLSIKQLDALLYSLYISCFIIVNISYNGYGFAWLYPNSVFIENNLTLIMMVFHGIAGLVFVSNFLRIHQHTPKLNLALLIYSGLGTLTMVALISLNMHLWATKFAFKFLSLTTMLMILLGVLNLNKTRDTLYFLIAVTCSMLGLLITTLSVWGLIPYNYYSYNGAVFGVVFEATILAVIVAYRLKGFEQQKITAEYLSSYDPLTNLFNRRSFMAAGHQCIQQSNRTKKKLSFVMMDIDHFKQINDTYGHHVGDLALSHIAELLKRHTRENDIIARWGGEEMVILLPDTNAEQALAYTEHLRATIAATPFRHEAQDIQMTASFGIATRINAEALETLYRLADKHLYRAKQQGRNRVEPQDRHLTITPQEQY</sequence>
<feature type="transmembrane region" description="Helical" evidence="5">
    <location>
        <begin position="278"/>
        <end position="299"/>
    </location>
</feature>
<dbReference type="RefSeq" id="WP_072954822.1">
    <property type="nucleotide sequence ID" value="NZ_FQUH01000001.1"/>
</dbReference>
<dbReference type="InterPro" id="IPR029787">
    <property type="entry name" value="Nucleotide_cyclase"/>
</dbReference>
<feature type="region of interest" description="Disordered" evidence="4">
    <location>
        <begin position="550"/>
        <end position="571"/>
    </location>
</feature>
<keyword evidence="5" id="KW-0472">Membrane</keyword>
<keyword evidence="9" id="KW-1185">Reference proteome</keyword>
<feature type="transmembrane region" description="Helical" evidence="5">
    <location>
        <begin position="247"/>
        <end position="266"/>
    </location>
</feature>
<keyword evidence="5" id="KW-1133">Transmembrane helix</keyword>
<feature type="transmembrane region" description="Helical" evidence="5">
    <location>
        <begin position="305"/>
        <end position="325"/>
    </location>
</feature>
<evidence type="ECO:0000313" key="8">
    <source>
        <dbReference type="EMBL" id="SHE46564.1"/>
    </source>
</evidence>